<gene>
    <name evidence="3" type="ORF">A2160_02655</name>
</gene>
<dbReference type="InterPro" id="IPR029063">
    <property type="entry name" value="SAM-dependent_MTases_sf"/>
</dbReference>
<keyword evidence="2" id="KW-0808">Transferase</keyword>
<dbReference type="PANTHER" id="PTHR40048:SF1">
    <property type="entry name" value="RHAMNOSYL O-METHYLTRANSFERASE"/>
    <property type="match status" value="1"/>
</dbReference>
<dbReference type="Pfam" id="PF04989">
    <property type="entry name" value="RMNT_CmcI"/>
    <property type="match status" value="1"/>
</dbReference>
<dbReference type="EMBL" id="MEZK01000010">
    <property type="protein sequence ID" value="OGD63360.1"/>
    <property type="molecule type" value="Genomic_DNA"/>
</dbReference>
<dbReference type="GO" id="GO:0032259">
    <property type="term" value="P:methylation"/>
    <property type="evidence" value="ECO:0007669"/>
    <property type="project" value="UniProtKB-KW"/>
</dbReference>
<dbReference type="PANTHER" id="PTHR40048">
    <property type="entry name" value="RHAMNOSYL O-METHYLTRANSFERASE"/>
    <property type="match status" value="1"/>
</dbReference>
<evidence type="ECO:0000313" key="3">
    <source>
        <dbReference type="EMBL" id="OGD63360.1"/>
    </source>
</evidence>
<evidence type="ECO:0000256" key="2">
    <source>
        <dbReference type="ARBA" id="ARBA00022679"/>
    </source>
</evidence>
<dbReference type="GO" id="GO:0005886">
    <property type="term" value="C:plasma membrane"/>
    <property type="evidence" value="ECO:0007669"/>
    <property type="project" value="TreeGrafter"/>
</dbReference>
<keyword evidence="1" id="KW-0489">Methyltransferase</keyword>
<dbReference type="STRING" id="1797457.A2160_02655"/>
<dbReference type="InterPro" id="IPR007072">
    <property type="entry name" value="RNMT_CmcI"/>
</dbReference>
<proteinExistence type="predicted"/>
<dbReference type="GO" id="GO:0071770">
    <property type="term" value="P:DIM/DIP cell wall layer assembly"/>
    <property type="evidence" value="ECO:0007669"/>
    <property type="project" value="TreeGrafter"/>
</dbReference>
<evidence type="ECO:0000313" key="4">
    <source>
        <dbReference type="Proteomes" id="UP000177006"/>
    </source>
</evidence>
<comment type="caution">
    <text evidence="3">The sequence shown here is derived from an EMBL/GenBank/DDBJ whole genome shotgun (WGS) entry which is preliminary data.</text>
</comment>
<reference evidence="3 4" key="1">
    <citation type="journal article" date="2016" name="Nat. Commun.">
        <title>Thousands of microbial genomes shed light on interconnected biogeochemical processes in an aquifer system.</title>
        <authorList>
            <person name="Anantharaman K."/>
            <person name="Brown C.T."/>
            <person name="Hug L.A."/>
            <person name="Sharon I."/>
            <person name="Castelle C.J."/>
            <person name="Probst A.J."/>
            <person name="Thomas B.C."/>
            <person name="Singh A."/>
            <person name="Wilkins M.J."/>
            <person name="Karaoz U."/>
            <person name="Brodie E.L."/>
            <person name="Williams K.H."/>
            <person name="Hubbard S.S."/>
            <person name="Banfield J.F."/>
        </authorList>
    </citation>
    <scope>NUCLEOTIDE SEQUENCE [LARGE SCALE GENOMIC DNA]</scope>
</reference>
<dbReference type="AlphaFoldDB" id="A0A1F5E7R6"/>
<protein>
    <submittedName>
        <fullName evidence="3">Cephalosporin hydroxylase</fullName>
    </submittedName>
</protein>
<dbReference type="Proteomes" id="UP000177006">
    <property type="component" value="Unassembled WGS sequence"/>
</dbReference>
<name>A0A1F5E7R6_9BACT</name>
<feature type="non-terminal residue" evidence="3">
    <location>
        <position position="1"/>
    </location>
</feature>
<organism evidence="3 4">
    <name type="scientific">Candidatus Beckwithbacteria bacterium RBG_13_42_9</name>
    <dbReference type="NCBI Taxonomy" id="1797457"/>
    <lineage>
        <taxon>Bacteria</taxon>
        <taxon>Candidatus Beckwithiibacteriota</taxon>
    </lineage>
</organism>
<evidence type="ECO:0000256" key="1">
    <source>
        <dbReference type="ARBA" id="ARBA00022603"/>
    </source>
</evidence>
<accession>A0A1F5E7R6</accession>
<dbReference type="Gene3D" id="3.40.50.150">
    <property type="entry name" value="Vaccinia Virus protein VP39"/>
    <property type="match status" value="1"/>
</dbReference>
<dbReference type="SUPFAM" id="SSF53335">
    <property type="entry name" value="S-adenosyl-L-methionine-dependent methyltransferases"/>
    <property type="match status" value="1"/>
</dbReference>
<dbReference type="GO" id="GO:0008168">
    <property type="term" value="F:methyltransferase activity"/>
    <property type="evidence" value="ECO:0007669"/>
    <property type="project" value="UniProtKB-KW"/>
</dbReference>
<dbReference type="GO" id="GO:0008610">
    <property type="term" value="P:lipid biosynthetic process"/>
    <property type="evidence" value="ECO:0007669"/>
    <property type="project" value="InterPro"/>
</dbReference>
<sequence>AAFEWMKVVANNKLSYEIDWLGIPIIQTPTDLVLMQELIFKVKPDVIIEIGIAHGGSLVFYASLLELLGKGKVVGIDVEIREHNRKVLEKHPLFKRIALIEGNSLSRKVFAKAETLIPRQAKILVCLDSDHTKAHVLKELQLYQKFIKPGGYIIVFDTIASALAKFNSSDKKYLDNGPAEAVREFLKKNKSFVIDKKCDKLFISTSPNGYLKRIK</sequence>